<comment type="caution">
    <text evidence="1">The sequence shown here is derived from an EMBL/GenBank/DDBJ whole genome shotgun (WGS) entry which is preliminary data.</text>
</comment>
<feature type="non-terminal residue" evidence="1">
    <location>
        <position position="1"/>
    </location>
</feature>
<feature type="non-terminal residue" evidence="1">
    <location>
        <position position="62"/>
    </location>
</feature>
<dbReference type="AlphaFoldDB" id="A0A8S3YYA9"/>
<keyword evidence="2" id="KW-1185">Reference proteome</keyword>
<accession>A0A8S3YYA9</accession>
<evidence type="ECO:0000313" key="1">
    <source>
        <dbReference type="EMBL" id="CAG5119276.1"/>
    </source>
</evidence>
<gene>
    <name evidence="1" type="ORF">CUNI_LOCUS4834</name>
</gene>
<reference evidence="1" key="1">
    <citation type="submission" date="2021-04" db="EMBL/GenBank/DDBJ databases">
        <authorList>
            <consortium name="Molecular Ecology Group"/>
        </authorList>
    </citation>
    <scope>NUCLEOTIDE SEQUENCE</scope>
</reference>
<dbReference type="Proteomes" id="UP000678393">
    <property type="component" value="Unassembled WGS sequence"/>
</dbReference>
<sequence>TPWSFSLIKPGCHISKCAYSVAMDIKQEPEANEMVAGESLDKSIARLPEVERLCFCGRARRK</sequence>
<proteinExistence type="predicted"/>
<dbReference type="EMBL" id="CAJHNH020000679">
    <property type="protein sequence ID" value="CAG5119276.1"/>
    <property type="molecule type" value="Genomic_DNA"/>
</dbReference>
<evidence type="ECO:0000313" key="2">
    <source>
        <dbReference type="Proteomes" id="UP000678393"/>
    </source>
</evidence>
<organism evidence="1 2">
    <name type="scientific">Candidula unifasciata</name>
    <dbReference type="NCBI Taxonomy" id="100452"/>
    <lineage>
        <taxon>Eukaryota</taxon>
        <taxon>Metazoa</taxon>
        <taxon>Spiralia</taxon>
        <taxon>Lophotrochozoa</taxon>
        <taxon>Mollusca</taxon>
        <taxon>Gastropoda</taxon>
        <taxon>Heterobranchia</taxon>
        <taxon>Euthyneura</taxon>
        <taxon>Panpulmonata</taxon>
        <taxon>Eupulmonata</taxon>
        <taxon>Stylommatophora</taxon>
        <taxon>Helicina</taxon>
        <taxon>Helicoidea</taxon>
        <taxon>Geomitridae</taxon>
        <taxon>Candidula</taxon>
    </lineage>
</organism>
<name>A0A8S3YYA9_9EUPU</name>
<protein>
    <submittedName>
        <fullName evidence="1">Uncharacterized protein</fullName>
    </submittedName>
</protein>